<gene>
    <name evidence="1" type="ORF">NQ315_017458</name>
</gene>
<protein>
    <submittedName>
        <fullName evidence="1">Uncharacterized protein</fullName>
    </submittedName>
</protein>
<dbReference type="Proteomes" id="UP001159042">
    <property type="component" value="Unassembled WGS sequence"/>
</dbReference>
<evidence type="ECO:0000313" key="2">
    <source>
        <dbReference type="Proteomes" id="UP001159042"/>
    </source>
</evidence>
<sequence length="122" mass="14070">MFEKWVTEKLLPNLNEPSFGLFILEEFIIEARRRATLNLELNGIGNDSFLNLPFCPRIYVITSTLQTLYTELKNKVALSSKDDKRCVQPDGIFTYAWGNCKVEKNEKLEELLRVADRILNGS</sequence>
<evidence type="ECO:0000313" key="1">
    <source>
        <dbReference type="EMBL" id="KAJ8914747.1"/>
    </source>
</evidence>
<proteinExistence type="predicted"/>
<dbReference type="EMBL" id="JANEYG010000065">
    <property type="protein sequence ID" value="KAJ8914747.1"/>
    <property type="molecule type" value="Genomic_DNA"/>
</dbReference>
<dbReference type="AlphaFoldDB" id="A0AAV8VK57"/>
<comment type="caution">
    <text evidence="1">The sequence shown here is derived from an EMBL/GenBank/DDBJ whole genome shotgun (WGS) entry which is preliminary data.</text>
</comment>
<reference evidence="1 2" key="1">
    <citation type="journal article" date="2023" name="Insect Mol. Biol.">
        <title>Genome sequencing provides insights into the evolution of gene families encoding plant cell wall-degrading enzymes in longhorned beetles.</title>
        <authorList>
            <person name="Shin N.R."/>
            <person name="Okamura Y."/>
            <person name="Kirsch R."/>
            <person name="Pauchet Y."/>
        </authorList>
    </citation>
    <scope>NUCLEOTIDE SEQUENCE [LARGE SCALE GENOMIC DNA]</scope>
    <source>
        <strain evidence="1">EAD_L_NR</strain>
    </source>
</reference>
<organism evidence="1 2">
    <name type="scientific">Exocentrus adspersus</name>
    <dbReference type="NCBI Taxonomy" id="1586481"/>
    <lineage>
        <taxon>Eukaryota</taxon>
        <taxon>Metazoa</taxon>
        <taxon>Ecdysozoa</taxon>
        <taxon>Arthropoda</taxon>
        <taxon>Hexapoda</taxon>
        <taxon>Insecta</taxon>
        <taxon>Pterygota</taxon>
        <taxon>Neoptera</taxon>
        <taxon>Endopterygota</taxon>
        <taxon>Coleoptera</taxon>
        <taxon>Polyphaga</taxon>
        <taxon>Cucujiformia</taxon>
        <taxon>Chrysomeloidea</taxon>
        <taxon>Cerambycidae</taxon>
        <taxon>Lamiinae</taxon>
        <taxon>Acanthocinini</taxon>
        <taxon>Exocentrus</taxon>
    </lineage>
</organism>
<keyword evidence="2" id="KW-1185">Reference proteome</keyword>
<accession>A0AAV8VK57</accession>
<name>A0AAV8VK57_9CUCU</name>